<accession>A0A1W1I9X5</accession>
<evidence type="ECO:0000313" key="2">
    <source>
        <dbReference type="Proteomes" id="UP000192042"/>
    </source>
</evidence>
<proteinExistence type="predicted"/>
<gene>
    <name evidence="1" type="ORF">NSJP_3657</name>
</gene>
<reference evidence="1 2" key="1">
    <citation type="submission" date="2017-03" db="EMBL/GenBank/DDBJ databases">
        <authorList>
            <person name="Afonso C.L."/>
            <person name="Miller P.J."/>
            <person name="Scott M.A."/>
            <person name="Spackman E."/>
            <person name="Goraichik I."/>
            <person name="Dimitrov K.M."/>
            <person name="Suarez D.L."/>
            <person name="Swayne D.E."/>
        </authorList>
    </citation>
    <scope>NUCLEOTIDE SEQUENCE [LARGE SCALE GENOMIC DNA]</scope>
    <source>
        <strain evidence="1">Genome sequencing of Nitrospira japonica strain NJ11</strain>
    </source>
</reference>
<name>A0A1W1I9X5_9BACT</name>
<dbReference type="Proteomes" id="UP000192042">
    <property type="component" value="Chromosome I"/>
</dbReference>
<dbReference type="EMBL" id="LT828648">
    <property type="protein sequence ID" value="SLM49824.1"/>
    <property type="molecule type" value="Genomic_DNA"/>
</dbReference>
<organism evidence="1 2">
    <name type="scientific">Nitrospira japonica</name>
    <dbReference type="NCBI Taxonomy" id="1325564"/>
    <lineage>
        <taxon>Bacteria</taxon>
        <taxon>Pseudomonadati</taxon>
        <taxon>Nitrospirota</taxon>
        <taxon>Nitrospiria</taxon>
        <taxon>Nitrospirales</taxon>
        <taxon>Nitrospiraceae</taxon>
        <taxon>Nitrospira</taxon>
    </lineage>
</organism>
<dbReference type="STRING" id="1325564.NSJP_3657"/>
<evidence type="ECO:0000313" key="1">
    <source>
        <dbReference type="EMBL" id="SLM49824.1"/>
    </source>
</evidence>
<dbReference type="KEGG" id="nja:NSJP_3657"/>
<protein>
    <submittedName>
        <fullName evidence="1">Uncharacterized protein</fullName>
    </submittedName>
</protein>
<dbReference type="AlphaFoldDB" id="A0A1W1I9X5"/>
<keyword evidence="2" id="KW-1185">Reference proteome</keyword>
<sequence length="91" mass="10040">MFNWSSYRCLTLDVTGDHLLMNSETAAMKPAISFPEAHPYWSGLVLGAVTIPVPRATRAARSAMGGALARHDRGSLCGIRRARRPARREPY</sequence>